<dbReference type="EMBL" id="JRLY01000005">
    <property type="protein sequence ID" value="KGO93178.1"/>
    <property type="molecule type" value="Genomic_DNA"/>
</dbReference>
<proteinExistence type="predicted"/>
<sequence>MDAIVIPPEKEFEALINDLKVLMDVTAVTLHESNTAGKTSDILTIIMEGNFYEIASEMYDRAEKLFERHSVQMPYKIIDSADVIHKLKDGNLYYLKWYLTGRPLFKNDTAYTVVKIINL</sequence>
<evidence type="ECO:0000313" key="1">
    <source>
        <dbReference type="EMBL" id="KGO93178.1"/>
    </source>
</evidence>
<dbReference type="RefSeq" id="WP_026990721.1">
    <property type="nucleotide sequence ID" value="NZ_AUGP01000018.1"/>
</dbReference>
<accession>A0A0A2MP26</accession>
<dbReference type="OrthoDB" id="1321649at2"/>
<comment type="caution">
    <text evidence="1">The sequence shown here is derived from an EMBL/GenBank/DDBJ whole genome shotgun (WGS) entry which is preliminary data.</text>
</comment>
<evidence type="ECO:0000313" key="2">
    <source>
        <dbReference type="Proteomes" id="UP000030111"/>
    </source>
</evidence>
<keyword evidence="2" id="KW-1185">Reference proteome</keyword>
<name>A0A0A2MP26_9FLAO</name>
<dbReference type="Proteomes" id="UP000030111">
    <property type="component" value="Unassembled WGS sequence"/>
</dbReference>
<protein>
    <submittedName>
        <fullName evidence="1">Uncharacterized protein</fullName>
    </submittedName>
</protein>
<gene>
    <name evidence="1" type="ORF">Q766_07655</name>
</gene>
<dbReference type="AlphaFoldDB" id="A0A0A2MP26"/>
<reference evidence="1 2" key="1">
    <citation type="submission" date="2013-09" db="EMBL/GenBank/DDBJ databases">
        <authorList>
            <person name="Zeng Z."/>
            <person name="Chen C."/>
        </authorList>
    </citation>
    <scope>NUCLEOTIDE SEQUENCE [LARGE SCALE GENOMIC DNA]</scope>
    <source>
        <strain evidence="1 2">WB 4.1-42</strain>
    </source>
</reference>
<organism evidence="1 2">
    <name type="scientific">Flavobacterium subsaxonicum WB 4.1-42 = DSM 21790</name>
    <dbReference type="NCBI Taxonomy" id="1121898"/>
    <lineage>
        <taxon>Bacteria</taxon>
        <taxon>Pseudomonadati</taxon>
        <taxon>Bacteroidota</taxon>
        <taxon>Flavobacteriia</taxon>
        <taxon>Flavobacteriales</taxon>
        <taxon>Flavobacteriaceae</taxon>
        <taxon>Flavobacterium</taxon>
    </lineage>
</organism>